<keyword evidence="4" id="KW-0732">Signal</keyword>
<accession>A0ABQ1K832</accession>
<dbReference type="Proteomes" id="UP000645462">
    <property type="component" value="Unassembled WGS sequence"/>
</dbReference>
<dbReference type="PROSITE" id="PS00018">
    <property type="entry name" value="EF_HAND_1"/>
    <property type="match status" value="2"/>
</dbReference>
<name>A0ABQ1K832_9RHOB</name>
<gene>
    <name evidence="6" type="ORF">GCM10011363_00160</name>
</gene>
<dbReference type="InterPro" id="IPR002048">
    <property type="entry name" value="EF_hand_dom"/>
</dbReference>
<proteinExistence type="predicted"/>
<feature type="domain" description="EF-hand" evidence="5">
    <location>
        <begin position="119"/>
        <end position="147"/>
    </location>
</feature>
<evidence type="ECO:0000313" key="6">
    <source>
        <dbReference type="EMBL" id="GGB87495.1"/>
    </source>
</evidence>
<dbReference type="SMART" id="SM00054">
    <property type="entry name" value="EFh"/>
    <property type="match status" value="3"/>
</dbReference>
<protein>
    <recommendedName>
        <fullName evidence="5">EF-hand domain-containing protein</fullName>
    </recommendedName>
</protein>
<evidence type="ECO:0000256" key="1">
    <source>
        <dbReference type="ARBA" id="ARBA00022723"/>
    </source>
</evidence>
<dbReference type="Pfam" id="PF13499">
    <property type="entry name" value="EF-hand_7"/>
    <property type="match status" value="1"/>
</dbReference>
<sequence>MTLNKQVSALIIAALAASGVATTVAAQDDTGRTDRRAQMFLQLDTNGDGVVSAEEFANPPSRFSIADANKDGLVTADELAALSQQRGEQRIARMIERMDANGDGALSEEEFAARQGGGRMFDRLDANEDGAISEEEFAEMRRGDHGGKRGGHWSGKRDGHGTR</sequence>
<dbReference type="Gene3D" id="1.10.238.10">
    <property type="entry name" value="EF-hand"/>
    <property type="match status" value="2"/>
</dbReference>
<organism evidence="6 7">
    <name type="scientific">Marivita lacus</name>
    <dbReference type="NCBI Taxonomy" id="1323742"/>
    <lineage>
        <taxon>Bacteria</taxon>
        <taxon>Pseudomonadati</taxon>
        <taxon>Pseudomonadota</taxon>
        <taxon>Alphaproteobacteria</taxon>
        <taxon>Rhodobacterales</taxon>
        <taxon>Roseobacteraceae</taxon>
        <taxon>Marivita</taxon>
    </lineage>
</organism>
<dbReference type="RefSeq" id="WP_188479915.1">
    <property type="nucleotide sequence ID" value="NZ_BMFC01000001.1"/>
</dbReference>
<evidence type="ECO:0000256" key="2">
    <source>
        <dbReference type="ARBA" id="ARBA00022737"/>
    </source>
</evidence>
<keyword evidence="1" id="KW-0479">Metal-binding</keyword>
<dbReference type="InterPro" id="IPR018247">
    <property type="entry name" value="EF_Hand_1_Ca_BS"/>
</dbReference>
<keyword evidence="7" id="KW-1185">Reference proteome</keyword>
<evidence type="ECO:0000256" key="4">
    <source>
        <dbReference type="SAM" id="SignalP"/>
    </source>
</evidence>
<reference evidence="7" key="1">
    <citation type="journal article" date="2019" name="Int. J. Syst. Evol. Microbiol.">
        <title>The Global Catalogue of Microorganisms (GCM) 10K type strain sequencing project: providing services to taxonomists for standard genome sequencing and annotation.</title>
        <authorList>
            <consortium name="The Broad Institute Genomics Platform"/>
            <consortium name="The Broad Institute Genome Sequencing Center for Infectious Disease"/>
            <person name="Wu L."/>
            <person name="Ma J."/>
        </authorList>
    </citation>
    <scope>NUCLEOTIDE SEQUENCE [LARGE SCALE GENOMIC DNA]</scope>
    <source>
        <strain evidence="7">CGMCC 1.12478</strain>
    </source>
</reference>
<dbReference type="PANTHER" id="PTHR10827:SF98">
    <property type="entry name" value="45 KDA CALCIUM-BINDING PROTEIN"/>
    <property type="match status" value="1"/>
</dbReference>
<dbReference type="EMBL" id="BMFC01000001">
    <property type="protein sequence ID" value="GGB87495.1"/>
    <property type="molecule type" value="Genomic_DNA"/>
</dbReference>
<dbReference type="PANTHER" id="PTHR10827">
    <property type="entry name" value="RETICULOCALBIN"/>
    <property type="match status" value="1"/>
</dbReference>
<dbReference type="SUPFAM" id="SSF47473">
    <property type="entry name" value="EF-hand"/>
    <property type="match status" value="1"/>
</dbReference>
<evidence type="ECO:0000256" key="3">
    <source>
        <dbReference type="SAM" id="MobiDB-lite"/>
    </source>
</evidence>
<feature type="compositionally biased region" description="Acidic residues" evidence="3">
    <location>
        <begin position="127"/>
        <end position="137"/>
    </location>
</feature>
<keyword evidence="2" id="KW-0677">Repeat</keyword>
<comment type="caution">
    <text evidence="6">The sequence shown here is derived from an EMBL/GenBank/DDBJ whole genome shotgun (WGS) entry which is preliminary data.</text>
</comment>
<dbReference type="PROSITE" id="PS50222">
    <property type="entry name" value="EF_HAND_2"/>
    <property type="match status" value="2"/>
</dbReference>
<evidence type="ECO:0000259" key="5">
    <source>
        <dbReference type="PROSITE" id="PS50222"/>
    </source>
</evidence>
<feature type="domain" description="EF-hand" evidence="5">
    <location>
        <begin position="31"/>
        <end position="66"/>
    </location>
</feature>
<feature type="chain" id="PRO_5047044899" description="EF-hand domain-containing protein" evidence="4">
    <location>
        <begin position="27"/>
        <end position="163"/>
    </location>
</feature>
<evidence type="ECO:0000313" key="7">
    <source>
        <dbReference type="Proteomes" id="UP000645462"/>
    </source>
</evidence>
<dbReference type="Pfam" id="PF13202">
    <property type="entry name" value="EF-hand_5"/>
    <property type="match status" value="2"/>
</dbReference>
<feature type="compositionally biased region" description="Basic and acidic residues" evidence="3">
    <location>
        <begin position="138"/>
        <end position="147"/>
    </location>
</feature>
<dbReference type="InterPro" id="IPR011992">
    <property type="entry name" value="EF-hand-dom_pair"/>
</dbReference>
<feature type="signal peptide" evidence="4">
    <location>
        <begin position="1"/>
        <end position="26"/>
    </location>
</feature>
<dbReference type="CDD" id="cd00051">
    <property type="entry name" value="EFh"/>
    <property type="match status" value="1"/>
</dbReference>
<feature type="region of interest" description="Disordered" evidence="3">
    <location>
        <begin position="126"/>
        <end position="163"/>
    </location>
</feature>